<dbReference type="InterPro" id="IPR052155">
    <property type="entry name" value="Biofilm_reg_signaling"/>
</dbReference>
<dbReference type="SUPFAM" id="SSF55785">
    <property type="entry name" value="PYP-like sensor domain (PAS domain)"/>
    <property type="match status" value="4"/>
</dbReference>
<dbReference type="PROSITE" id="PS50885">
    <property type="entry name" value="HAMP"/>
    <property type="match status" value="1"/>
</dbReference>
<dbReference type="PROSITE" id="PS50887">
    <property type="entry name" value="GGDEF"/>
    <property type="match status" value="1"/>
</dbReference>
<dbReference type="SUPFAM" id="SSF55073">
    <property type="entry name" value="Nucleotide cyclase"/>
    <property type="match status" value="1"/>
</dbReference>
<dbReference type="InterPro" id="IPR035965">
    <property type="entry name" value="PAS-like_dom_sf"/>
</dbReference>
<dbReference type="InterPro" id="IPR000160">
    <property type="entry name" value="GGDEF_dom"/>
</dbReference>
<proteinExistence type="predicted"/>
<protein>
    <submittedName>
        <fullName evidence="6">PAS domain S-box protein</fullName>
    </submittedName>
</protein>
<sequence>MNRSGLREKFSSVNLRSLRVILTVPFAIQTLIIVGVVAYLSHQSSSENTEKLVSKLTTEISHHVIEYLQTELESIEKINQINHSIVINDNLANNLNFELLKKTFLAELDNFANIQAIGVVNPPDAVLRITRRTTNPQQFEVQRIDPNQANVLQRFQIDQQGEEVANLGSVSSFSLQEWPFYANHFPSSGTSWSRPYRNRKNSDVMITAYQSLDNSSSSNNSRFVAISITLNRLNQILEQEKFEHDSLVLVTETNGALIGSSISESPYILEAELEEEGGIGGDRPLRRRYLQDSDNPVVATLPTLLPGFFQSSGQSLPKPGQSVVQPLEIGGQPYYVEIARFYFRPNIDWLIITIVPKAQFRNQLRANLVFTLLICAAVFGGMMLLNLLLVKLIVRPIRLIQKQSQKLAAGEPLEPTPLPFIDELRQLDHVFKEMTKIIQEKVLQRTQSLQAEIQERQRIEQSLRHREEQLRFALDSTATNWWDWNILTNDIEWSANFAQMVGRPFGSFPENLETFFSFVHPDDRDWLTEKIRLTLIENHPYRVEFRFLHPDGQVRWVMATGTVQRDATGKATRMSGINLDISDRKVAEIALQESEEKLRFALEATDVFWWEISLVTNEVSWPDISDFAILGYEPGSIARNLDAYSALIHDNDRDRVMTELDHSIKTGTPFKREYRMIHCDGTPRWLLDIGRVKKDRNDRPISISGLIINITEQKLIQQTLQEKEATLRALFDQAFQFTALLKTDGTVIDVNLTALEFANLELTDVINKPFWETYWWQTSPDNQSQLQQAIAQAAQGELVRYDVENKGSGQVAIIDFIIRPIKNEAGEVVRLLCEGRDITEKYEMQQVLRESEERFRQNFSITPVGNSLVTLDGNFLEINPALCNLLGYDATLLMNMTFAEFTHPEDIEIDWGQRQQLLAGEVSSYSIEKRFIHCQGHIIWGMLSIALVRDQGDRPLYFIVQIQNITLLKDAQAKMQQLNRELEHLSLVDGLTGVYNRRAFDSRILQEWERACREQYPLSLLMIDIDYFKLYNDSLGHQAGDSCLITIAQTLMSAVHRPTDIVARYGGEEFAVILGHTDSPGAITVAERIQALLTDQQIPHPQSAVSEFVTLSIGIHTCLPDLSVHFDQCIQDADHALYKAKNLGRDRYVVNGYHLIAENEDTES</sequence>
<keyword evidence="1" id="KW-0812">Transmembrane</keyword>
<organism evidence="6 7">
    <name type="scientific">Candidatus Synechococcus calcipolaris G9</name>
    <dbReference type="NCBI Taxonomy" id="1497997"/>
    <lineage>
        <taxon>Bacteria</taxon>
        <taxon>Bacillati</taxon>
        <taxon>Cyanobacteriota</taxon>
        <taxon>Cyanophyceae</taxon>
        <taxon>Synechococcales</taxon>
        <taxon>Synechococcaceae</taxon>
        <taxon>Synechococcus</taxon>
    </lineage>
</organism>
<dbReference type="PROSITE" id="PS50112">
    <property type="entry name" value="PAS"/>
    <property type="match status" value="2"/>
</dbReference>
<evidence type="ECO:0000259" key="4">
    <source>
        <dbReference type="PROSITE" id="PS50885"/>
    </source>
</evidence>
<feature type="domain" description="PAS" evidence="2">
    <location>
        <begin position="723"/>
        <end position="797"/>
    </location>
</feature>
<dbReference type="InterPro" id="IPR000014">
    <property type="entry name" value="PAS"/>
</dbReference>
<reference evidence="6" key="2">
    <citation type="submission" date="2022-01" db="EMBL/GenBank/DDBJ databases">
        <authorList>
            <person name="Zivanovic Y."/>
            <person name="Moreira D."/>
            <person name="Lopez-Garcia P."/>
        </authorList>
    </citation>
    <scope>NUCLEOTIDE SEQUENCE</scope>
    <source>
        <strain evidence="6">G9</strain>
    </source>
</reference>
<feature type="domain" description="PAC" evidence="3">
    <location>
        <begin position="925"/>
        <end position="977"/>
    </location>
</feature>
<accession>A0ABT6F0E8</accession>
<dbReference type="SMART" id="SM00267">
    <property type="entry name" value="GGDEF"/>
    <property type="match status" value="1"/>
</dbReference>
<dbReference type="CDD" id="cd01949">
    <property type="entry name" value="GGDEF"/>
    <property type="match status" value="1"/>
</dbReference>
<gene>
    <name evidence="6" type="ORF">L3556_10200</name>
</gene>
<dbReference type="InterPro" id="IPR001610">
    <property type="entry name" value="PAC"/>
</dbReference>
<reference evidence="6" key="1">
    <citation type="journal article" date="2022" name="Genome Biol. Evol.">
        <title>A New Gene Family Diagnostic for Intracellular Biomineralization of Amorphous Ca Carbonates by Cyanobacteria.</title>
        <authorList>
            <person name="Benzerara K."/>
            <person name="Duprat E."/>
            <person name="Bitard-Feildel T."/>
            <person name="Caumes G."/>
            <person name="Cassier-Chauvat C."/>
            <person name="Chauvat F."/>
            <person name="Dezi M."/>
            <person name="Diop S.I."/>
            <person name="Gaschignard G."/>
            <person name="Gorgen S."/>
            <person name="Gugger M."/>
            <person name="Lopez-Garcia P."/>
            <person name="Millet M."/>
            <person name="Skouri-Panet F."/>
            <person name="Moreira D."/>
            <person name="Callebaut I."/>
        </authorList>
    </citation>
    <scope>NUCLEOTIDE SEQUENCE</scope>
    <source>
        <strain evidence="6">G9</strain>
    </source>
</reference>
<feature type="domain" description="PAC" evidence="3">
    <location>
        <begin position="797"/>
        <end position="850"/>
    </location>
</feature>
<evidence type="ECO:0000259" key="5">
    <source>
        <dbReference type="PROSITE" id="PS50887"/>
    </source>
</evidence>
<dbReference type="Gene3D" id="6.10.340.10">
    <property type="match status" value="1"/>
</dbReference>
<keyword evidence="1" id="KW-0472">Membrane</keyword>
<feature type="domain" description="PAS" evidence="2">
    <location>
        <begin position="851"/>
        <end position="921"/>
    </location>
</feature>
<dbReference type="InterPro" id="IPR000700">
    <property type="entry name" value="PAS-assoc_C"/>
</dbReference>
<feature type="transmembrane region" description="Helical" evidence="1">
    <location>
        <begin position="368"/>
        <end position="394"/>
    </location>
</feature>
<feature type="domain" description="HAMP" evidence="4">
    <location>
        <begin position="391"/>
        <end position="443"/>
    </location>
</feature>
<keyword evidence="7" id="KW-1185">Reference proteome</keyword>
<dbReference type="Proteomes" id="UP001154265">
    <property type="component" value="Unassembled WGS sequence"/>
</dbReference>
<dbReference type="Gene3D" id="3.30.70.270">
    <property type="match status" value="1"/>
</dbReference>
<dbReference type="Gene3D" id="2.10.70.100">
    <property type="match status" value="1"/>
</dbReference>
<dbReference type="PROSITE" id="PS50113">
    <property type="entry name" value="PAC"/>
    <property type="match status" value="4"/>
</dbReference>
<feature type="transmembrane region" description="Helical" evidence="1">
    <location>
        <begin position="20"/>
        <end position="40"/>
    </location>
</feature>
<evidence type="ECO:0000256" key="1">
    <source>
        <dbReference type="SAM" id="Phobius"/>
    </source>
</evidence>
<dbReference type="InterPro" id="IPR029787">
    <property type="entry name" value="Nucleotide_cyclase"/>
</dbReference>
<feature type="domain" description="GGDEF" evidence="5">
    <location>
        <begin position="1016"/>
        <end position="1153"/>
    </location>
</feature>
<dbReference type="InterPro" id="IPR003660">
    <property type="entry name" value="HAMP_dom"/>
</dbReference>
<name>A0ABT6F0E8_9SYNE</name>
<keyword evidence="1" id="KW-1133">Transmembrane helix</keyword>
<dbReference type="InterPro" id="IPR013656">
    <property type="entry name" value="PAS_4"/>
</dbReference>
<dbReference type="PANTHER" id="PTHR44757">
    <property type="entry name" value="DIGUANYLATE CYCLASE DGCP"/>
    <property type="match status" value="1"/>
</dbReference>
<dbReference type="SMART" id="SM00091">
    <property type="entry name" value="PAS"/>
    <property type="match status" value="4"/>
</dbReference>
<dbReference type="Gene3D" id="3.30.450.20">
    <property type="entry name" value="PAS domain"/>
    <property type="match status" value="4"/>
</dbReference>
<evidence type="ECO:0000313" key="6">
    <source>
        <dbReference type="EMBL" id="MDG2991297.1"/>
    </source>
</evidence>
<evidence type="ECO:0000313" key="7">
    <source>
        <dbReference type="Proteomes" id="UP001154265"/>
    </source>
</evidence>
<dbReference type="InterPro" id="IPR013655">
    <property type="entry name" value="PAS_fold_3"/>
</dbReference>
<dbReference type="CDD" id="cd00130">
    <property type="entry name" value="PAS"/>
    <property type="match status" value="4"/>
</dbReference>
<evidence type="ECO:0000259" key="3">
    <source>
        <dbReference type="PROSITE" id="PS50113"/>
    </source>
</evidence>
<dbReference type="RefSeq" id="WP_277867168.1">
    <property type="nucleotide sequence ID" value="NZ_JAKKUT010000002.1"/>
</dbReference>
<dbReference type="SMART" id="SM00086">
    <property type="entry name" value="PAC"/>
    <property type="match status" value="4"/>
</dbReference>
<dbReference type="NCBIfam" id="TIGR00229">
    <property type="entry name" value="sensory_box"/>
    <property type="match status" value="3"/>
</dbReference>
<dbReference type="Pfam" id="PF00990">
    <property type="entry name" value="GGDEF"/>
    <property type="match status" value="1"/>
</dbReference>
<dbReference type="NCBIfam" id="TIGR00254">
    <property type="entry name" value="GGDEF"/>
    <property type="match status" value="1"/>
</dbReference>
<evidence type="ECO:0000259" key="2">
    <source>
        <dbReference type="PROSITE" id="PS50112"/>
    </source>
</evidence>
<dbReference type="EMBL" id="JAKKUT010000002">
    <property type="protein sequence ID" value="MDG2991297.1"/>
    <property type="molecule type" value="Genomic_DNA"/>
</dbReference>
<dbReference type="PANTHER" id="PTHR44757:SF2">
    <property type="entry name" value="BIOFILM ARCHITECTURE MAINTENANCE PROTEIN MBAA"/>
    <property type="match status" value="1"/>
</dbReference>
<comment type="caution">
    <text evidence="6">The sequence shown here is derived from an EMBL/GenBank/DDBJ whole genome shotgun (WGS) entry which is preliminary data.</text>
</comment>
<dbReference type="Pfam" id="PF08448">
    <property type="entry name" value="PAS_4"/>
    <property type="match status" value="1"/>
</dbReference>
<feature type="domain" description="PAC" evidence="3">
    <location>
        <begin position="670"/>
        <end position="722"/>
    </location>
</feature>
<feature type="domain" description="PAC" evidence="3">
    <location>
        <begin position="541"/>
        <end position="593"/>
    </location>
</feature>
<dbReference type="Pfam" id="PF08447">
    <property type="entry name" value="PAS_3"/>
    <property type="match status" value="3"/>
</dbReference>
<dbReference type="InterPro" id="IPR043128">
    <property type="entry name" value="Rev_trsase/Diguanyl_cyclase"/>
</dbReference>